<evidence type="ECO:0000256" key="7">
    <source>
        <dbReference type="SAM" id="Phobius"/>
    </source>
</evidence>
<gene>
    <name evidence="10" type="ORF">A3A78_00430</name>
</gene>
<sequence length="294" mass="32993">MLFDILIYFIVFVSGLFIGSFLNLVSDRLEKGGDVLFGRSACDFCKTELSWRELIPIVTFLLQKGKCAKCGKKLSLYHPFSELMTGLVFLSFAYFVKLPLNLTLLTWGLFFFYIVLFSFFLIIFLSDLKFMIIPDKVVIPAIVFSTLSVLGSVAFYSYDLYKQLSSSEFGVYLIKAGFLKFHALLVLRNAGMSFAGAFGISLFFLLLIFLTKGRGMGGGDVKLGFLIGLVNGFPLSVVAIFLGFLIGAMYSLLLVLFKKKSLKGTIPFGPFLIIGSYLTVFFGNFLFEWYLRLL</sequence>
<evidence type="ECO:0000256" key="4">
    <source>
        <dbReference type="ARBA" id="ARBA00022692"/>
    </source>
</evidence>
<accession>A0A1F4VEP9</accession>
<feature type="transmembrane region" description="Helical" evidence="7">
    <location>
        <begin position="268"/>
        <end position="287"/>
    </location>
</feature>
<feature type="transmembrane region" description="Helical" evidence="7">
    <location>
        <begin position="223"/>
        <end position="256"/>
    </location>
</feature>
<evidence type="ECO:0000313" key="11">
    <source>
        <dbReference type="Proteomes" id="UP000176504"/>
    </source>
</evidence>
<name>A0A1F4VEP9_UNCKA</name>
<keyword evidence="3" id="KW-1003">Cell membrane</keyword>
<keyword evidence="5 7" id="KW-1133">Transmembrane helix</keyword>
<dbReference type="GO" id="GO:0005886">
    <property type="term" value="C:plasma membrane"/>
    <property type="evidence" value="ECO:0007669"/>
    <property type="project" value="UniProtKB-SubCell"/>
</dbReference>
<evidence type="ECO:0000259" key="8">
    <source>
        <dbReference type="Pfam" id="PF01478"/>
    </source>
</evidence>
<comment type="similarity">
    <text evidence="2">Belongs to the peptidase A24 family.</text>
</comment>
<dbReference type="PANTHER" id="PTHR30487">
    <property type="entry name" value="TYPE 4 PREPILIN-LIKE PROTEINS LEADER PEPTIDE-PROCESSING ENZYME"/>
    <property type="match status" value="1"/>
</dbReference>
<comment type="caution">
    <text evidence="10">The sequence shown here is derived from an EMBL/GenBank/DDBJ whole genome shotgun (WGS) entry which is preliminary data.</text>
</comment>
<dbReference type="InterPro" id="IPR000045">
    <property type="entry name" value="Prepilin_IV_endopep_pep"/>
</dbReference>
<dbReference type="GO" id="GO:0004190">
    <property type="term" value="F:aspartic-type endopeptidase activity"/>
    <property type="evidence" value="ECO:0007669"/>
    <property type="project" value="InterPro"/>
</dbReference>
<dbReference type="AlphaFoldDB" id="A0A1F4VEP9"/>
<feature type="domain" description="Prepilin type IV endopeptidase peptidase" evidence="8">
    <location>
        <begin position="114"/>
        <end position="252"/>
    </location>
</feature>
<feature type="transmembrane region" description="Helical" evidence="7">
    <location>
        <begin position="102"/>
        <end position="125"/>
    </location>
</feature>
<dbReference type="Pfam" id="PF01478">
    <property type="entry name" value="Peptidase_A24"/>
    <property type="match status" value="1"/>
</dbReference>
<evidence type="ECO:0008006" key="12">
    <source>
        <dbReference type="Google" id="ProtNLM"/>
    </source>
</evidence>
<organism evidence="10 11">
    <name type="scientific">candidate division WWE3 bacterium RIFCSPLOWO2_01_FULL_41_18</name>
    <dbReference type="NCBI Taxonomy" id="1802625"/>
    <lineage>
        <taxon>Bacteria</taxon>
        <taxon>Katanobacteria</taxon>
    </lineage>
</organism>
<keyword evidence="4 7" id="KW-0812">Transmembrane</keyword>
<dbReference type="Proteomes" id="UP000176504">
    <property type="component" value="Unassembled WGS sequence"/>
</dbReference>
<evidence type="ECO:0000256" key="5">
    <source>
        <dbReference type="ARBA" id="ARBA00022989"/>
    </source>
</evidence>
<evidence type="ECO:0000256" key="3">
    <source>
        <dbReference type="ARBA" id="ARBA00022475"/>
    </source>
</evidence>
<dbReference type="EMBL" id="MEVI01000002">
    <property type="protein sequence ID" value="OGC55410.1"/>
    <property type="molecule type" value="Genomic_DNA"/>
</dbReference>
<dbReference type="PANTHER" id="PTHR30487:SF0">
    <property type="entry name" value="PREPILIN LEADER PEPTIDASE_N-METHYLTRANSFERASE-RELATED"/>
    <property type="match status" value="1"/>
</dbReference>
<evidence type="ECO:0000259" key="9">
    <source>
        <dbReference type="Pfam" id="PF06750"/>
    </source>
</evidence>
<feature type="transmembrane region" description="Helical" evidence="7">
    <location>
        <begin position="6"/>
        <end position="25"/>
    </location>
</feature>
<reference evidence="10 11" key="1">
    <citation type="journal article" date="2016" name="Nat. Commun.">
        <title>Thousands of microbial genomes shed light on interconnected biogeochemical processes in an aquifer system.</title>
        <authorList>
            <person name="Anantharaman K."/>
            <person name="Brown C.T."/>
            <person name="Hug L.A."/>
            <person name="Sharon I."/>
            <person name="Castelle C.J."/>
            <person name="Probst A.J."/>
            <person name="Thomas B.C."/>
            <person name="Singh A."/>
            <person name="Wilkins M.J."/>
            <person name="Karaoz U."/>
            <person name="Brodie E.L."/>
            <person name="Williams K.H."/>
            <person name="Hubbard S.S."/>
            <person name="Banfield J.F."/>
        </authorList>
    </citation>
    <scope>NUCLEOTIDE SEQUENCE [LARGE SCALE GENOMIC DNA]</scope>
</reference>
<dbReference type="GO" id="GO:0006465">
    <property type="term" value="P:signal peptide processing"/>
    <property type="evidence" value="ECO:0007669"/>
    <property type="project" value="TreeGrafter"/>
</dbReference>
<keyword evidence="6 7" id="KW-0472">Membrane</keyword>
<dbReference type="InterPro" id="IPR050882">
    <property type="entry name" value="Prepilin_peptidase/N-MTase"/>
</dbReference>
<evidence type="ECO:0000313" key="10">
    <source>
        <dbReference type="EMBL" id="OGC55410.1"/>
    </source>
</evidence>
<evidence type="ECO:0000256" key="6">
    <source>
        <dbReference type="ARBA" id="ARBA00023136"/>
    </source>
</evidence>
<evidence type="ECO:0000256" key="2">
    <source>
        <dbReference type="ARBA" id="ARBA00005801"/>
    </source>
</evidence>
<feature type="transmembrane region" description="Helical" evidence="7">
    <location>
        <begin position="194"/>
        <end position="211"/>
    </location>
</feature>
<proteinExistence type="inferred from homology"/>
<dbReference type="Pfam" id="PF06750">
    <property type="entry name" value="A24_N_bact"/>
    <property type="match status" value="1"/>
</dbReference>
<dbReference type="InterPro" id="IPR010627">
    <property type="entry name" value="Prepilin_pept_A24_N"/>
</dbReference>
<feature type="transmembrane region" description="Helical" evidence="7">
    <location>
        <begin position="76"/>
        <end position="96"/>
    </location>
</feature>
<evidence type="ECO:0000256" key="1">
    <source>
        <dbReference type="ARBA" id="ARBA00004651"/>
    </source>
</evidence>
<feature type="transmembrane region" description="Helical" evidence="7">
    <location>
        <begin position="137"/>
        <end position="157"/>
    </location>
</feature>
<protein>
    <recommendedName>
        <fullName evidence="12">Prepilin peptidase</fullName>
    </recommendedName>
</protein>
<feature type="domain" description="Prepilin peptidase A24 N-terminal" evidence="9">
    <location>
        <begin position="14"/>
        <end position="94"/>
    </location>
</feature>
<comment type="subcellular location">
    <subcellularLocation>
        <location evidence="1">Cell membrane</location>
        <topology evidence="1">Multi-pass membrane protein</topology>
    </subcellularLocation>
</comment>
<dbReference type="Gene3D" id="1.20.120.1220">
    <property type="match status" value="1"/>
</dbReference>